<name>A0A2P6SHZ2_ROSCH</name>
<dbReference type="Gramene" id="PRQ58312">
    <property type="protein sequence ID" value="PRQ58312"/>
    <property type="gene ID" value="RchiOBHm_Chr1g0357921"/>
</dbReference>
<accession>A0A2P6SHZ2</accession>
<dbReference type="OMA" id="PRINIRF"/>
<proteinExistence type="predicted"/>
<dbReference type="EMBL" id="PDCK01000039">
    <property type="protein sequence ID" value="PRQ58312.1"/>
    <property type="molecule type" value="Genomic_DNA"/>
</dbReference>
<dbReference type="Gene3D" id="3.80.10.10">
    <property type="entry name" value="Ribonuclease Inhibitor"/>
    <property type="match status" value="1"/>
</dbReference>
<comment type="caution">
    <text evidence="3">The sequence shown here is derived from an EMBL/GenBank/DDBJ whole genome shotgun (WGS) entry which is preliminary data.</text>
</comment>
<sequence>MCYNYYSNELPSSIGNLVHLRFLSVKDSVIRRFSSCVANLMCMQTLDLHAKVRMTVSNMFKNMKQLRHLYLPWNHRVSGEKLSLATLCNLQTLVNLYSEDSDLNDVELSNLTKLYIVAPKGSKHLEKLDEMLKSRSITFNHLRSLYLLEDHSGGDIIVLRFPFISKLRLFGLTRLPEELLRYPNLVKIKLYNTYLEEDQIEVLEKLPELRVLHLEFGCLKELKEWTMEEGAMPRLCRLNIDHCQGLRALPDGLQYSTTLKELVLKQMPIELCSRLDEEGEDFYKIKHVPSVIITERQFIWELNHGM</sequence>
<evidence type="ECO:0000313" key="4">
    <source>
        <dbReference type="Proteomes" id="UP000238479"/>
    </source>
</evidence>
<dbReference type="Proteomes" id="UP000238479">
    <property type="component" value="Chromosome 1"/>
</dbReference>
<organism evidence="3 4">
    <name type="scientific">Rosa chinensis</name>
    <name type="common">China rose</name>
    <dbReference type="NCBI Taxonomy" id="74649"/>
    <lineage>
        <taxon>Eukaryota</taxon>
        <taxon>Viridiplantae</taxon>
        <taxon>Streptophyta</taxon>
        <taxon>Embryophyta</taxon>
        <taxon>Tracheophyta</taxon>
        <taxon>Spermatophyta</taxon>
        <taxon>Magnoliopsida</taxon>
        <taxon>eudicotyledons</taxon>
        <taxon>Gunneridae</taxon>
        <taxon>Pentapetalae</taxon>
        <taxon>rosids</taxon>
        <taxon>fabids</taxon>
        <taxon>Rosales</taxon>
        <taxon>Rosaceae</taxon>
        <taxon>Rosoideae</taxon>
        <taxon>Rosoideae incertae sedis</taxon>
        <taxon>Rosa</taxon>
    </lineage>
</organism>
<evidence type="ECO:0000256" key="1">
    <source>
        <dbReference type="ARBA" id="ARBA00022737"/>
    </source>
</evidence>
<dbReference type="Pfam" id="PF23598">
    <property type="entry name" value="LRR_14"/>
    <property type="match status" value="1"/>
</dbReference>
<dbReference type="InterPro" id="IPR032675">
    <property type="entry name" value="LRR_dom_sf"/>
</dbReference>
<evidence type="ECO:0000259" key="2">
    <source>
        <dbReference type="Pfam" id="PF23598"/>
    </source>
</evidence>
<feature type="domain" description="Disease resistance R13L4/SHOC-2-like LRR" evidence="2">
    <location>
        <begin position="12"/>
        <end position="241"/>
    </location>
</feature>
<dbReference type="PANTHER" id="PTHR47186:SF57">
    <property type="entry name" value="OS02G0478300 PROTEIN"/>
    <property type="match status" value="1"/>
</dbReference>
<reference evidence="3 4" key="1">
    <citation type="journal article" date="2018" name="Nat. Genet.">
        <title>The Rosa genome provides new insights in the design of modern roses.</title>
        <authorList>
            <person name="Bendahmane M."/>
        </authorList>
    </citation>
    <scope>NUCLEOTIDE SEQUENCE [LARGE SCALE GENOMIC DNA]</scope>
    <source>
        <strain evidence="4">cv. Old Blush</strain>
    </source>
</reference>
<dbReference type="PANTHER" id="PTHR47186">
    <property type="entry name" value="LEUCINE-RICH REPEAT-CONTAINING PROTEIN 57"/>
    <property type="match status" value="1"/>
</dbReference>
<gene>
    <name evidence="3" type="ORF">RchiOBHm_Chr1g0357921</name>
</gene>
<keyword evidence="1" id="KW-0677">Repeat</keyword>
<protein>
    <submittedName>
        <fullName evidence="3">Putative leucine-rich repeat domain, L domain-containing protein</fullName>
    </submittedName>
</protein>
<evidence type="ECO:0000313" key="3">
    <source>
        <dbReference type="EMBL" id="PRQ58312.1"/>
    </source>
</evidence>
<dbReference type="InterPro" id="IPR055414">
    <property type="entry name" value="LRR_R13L4/SHOC2-like"/>
</dbReference>
<keyword evidence="4" id="KW-1185">Reference proteome</keyword>
<dbReference type="AlphaFoldDB" id="A0A2P6SHZ2"/>
<dbReference type="SUPFAM" id="SSF52058">
    <property type="entry name" value="L domain-like"/>
    <property type="match status" value="1"/>
</dbReference>